<protein>
    <submittedName>
        <fullName evidence="2">Uncharacterized protein</fullName>
    </submittedName>
</protein>
<dbReference type="AlphaFoldDB" id="A0A917T7X7"/>
<evidence type="ECO:0000256" key="1">
    <source>
        <dbReference type="SAM" id="SignalP"/>
    </source>
</evidence>
<organism evidence="2 3">
    <name type="scientific">Nakamurella endophytica</name>
    <dbReference type="NCBI Taxonomy" id="1748367"/>
    <lineage>
        <taxon>Bacteria</taxon>
        <taxon>Bacillati</taxon>
        <taxon>Actinomycetota</taxon>
        <taxon>Actinomycetes</taxon>
        <taxon>Nakamurellales</taxon>
        <taxon>Nakamurellaceae</taxon>
        <taxon>Nakamurella</taxon>
    </lineage>
</organism>
<accession>A0A917T7X7</accession>
<gene>
    <name evidence="2" type="ORF">GCM10011594_35630</name>
</gene>
<sequence>MTTTVAGRILVAVLGLAALAAVAGAVATIGTTPRDHRTIVIEDGIRVVDILTHPPHVHLHTGHAGDLAAG</sequence>
<comment type="caution">
    <text evidence="2">The sequence shown here is derived from an EMBL/GenBank/DDBJ whole genome shotgun (WGS) entry which is preliminary data.</text>
</comment>
<reference evidence="2" key="2">
    <citation type="submission" date="2020-09" db="EMBL/GenBank/DDBJ databases">
        <authorList>
            <person name="Sun Q."/>
            <person name="Zhou Y."/>
        </authorList>
    </citation>
    <scope>NUCLEOTIDE SEQUENCE</scope>
    <source>
        <strain evidence="2">CGMCC 4.7308</strain>
    </source>
</reference>
<reference evidence="2" key="1">
    <citation type="journal article" date="2014" name="Int. J. Syst. Evol. Microbiol.">
        <title>Complete genome sequence of Corynebacterium casei LMG S-19264T (=DSM 44701T), isolated from a smear-ripened cheese.</title>
        <authorList>
            <consortium name="US DOE Joint Genome Institute (JGI-PGF)"/>
            <person name="Walter F."/>
            <person name="Albersmeier A."/>
            <person name="Kalinowski J."/>
            <person name="Ruckert C."/>
        </authorList>
    </citation>
    <scope>NUCLEOTIDE SEQUENCE</scope>
    <source>
        <strain evidence="2">CGMCC 4.7308</strain>
    </source>
</reference>
<dbReference type="EMBL" id="BMNA01000010">
    <property type="protein sequence ID" value="GGM12606.1"/>
    <property type="molecule type" value="Genomic_DNA"/>
</dbReference>
<feature type="signal peptide" evidence="1">
    <location>
        <begin position="1"/>
        <end position="23"/>
    </location>
</feature>
<name>A0A917T7X7_9ACTN</name>
<dbReference type="Proteomes" id="UP000655208">
    <property type="component" value="Unassembled WGS sequence"/>
</dbReference>
<evidence type="ECO:0000313" key="2">
    <source>
        <dbReference type="EMBL" id="GGM12606.1"/>
    </source>
</evidence>
<evidence type="ECO:0000313" key="3">
    <source>
        <dbReference type="Proteomes" id="UP000655208"/>
    </source>
</evidence>
<feature type="chain" id="PRO_5038940780" evidence="1">
    <location>
        <begin position="24"/>
        <end position="70"/>
    </location>
</feature>
<proteinExistence type="predicted"/>
<keyword evidence="3" id="KW-1185">Reference proteome</keyword>
<dbReference type="RefSeq" id="WP_188943897.1">
    <property type="nucleotide sequence ID" value="NZ_BMNA01000010.1"/>
</dbReference>
<keyword evidence="1" id="KW-0732">Signal</keyword>